<proteinExistence type="predicted"/>
<keyword evidence="3" id="KW-1185">Reference proteome</keyword>
<name>A0ABU6R8V6_9FABA</name>
<accession>A0ABU6R8V6</accession>
<reference evidence="2 3" key="1">
    <citation type="journal article" date="2023" name="Plants (Basel)">
        <title>Bridging the Gap: Combining Genomics and Transcriptomics Approaches to Understand Stylosanthes scabra, an Orphan Legume from the Brazilian Caatinga.</title>
        <authorList>
            <person name="Ferreira-Neto J.R.C."/>
            <person name="da Silva M.D."/>
            <person name="Binneck E."/>
            <person name="de Melo N.F."/>
            <person name="da Silva R.H."/>
            <person name="de Melo A.L.T.M."/>
            <person name="Pandolfi V."/>
            <person name="Bustamante F.O."/>
            <person name="Brasileiro-Vidal A.C."/>
            <person name="Benko-Iseppon A.M."/>
        </authorList>
    </citation>
    <scope>NUCLEOTIDE SEQUENCE [LARGE SCALE GENOMIC DNA]</scope>
    <source>
        <tissue evidence="2">Leaves</tissue>
    </source>
</reference>
<feature type="compositionally biased region" description="Polar residues" evidence="1">
    <location>
        <begin position="28"/>
        <end position="71"/>
    </location>
</feature>
<evidence type="ECO:0000256" key="1">
    <source>
        <dbReference type="SAM" id="MobiDB-lite"/>
    </source>
</evidence>
<sequence>MESVAGCRDFLNPLDPTTDSDEFAKTQGGASTSQPVQEVGTSSHAYLSPTPQTQGTTIPSTMSSPSQQAFLDGINSPTFQHYISGVLHQGHDGYRQDTQFDGSLLHVDLNEPFSGPSNLFMAFGGTPPSAAHVPGGSWDLPFMEPARLPSPSVACSS</sequence>
<gene>
    <name evidence="2" type="ORF">PIB30_020592</name>
</gene>
<dbReference type="EMBL" id="JASCZI010030274">
    <property type="protein sequence ID" value="MED6120400.1"/>
    <property type="molecule type" value="Genomic_DNA"/>
</dbReference>
<protein>
    <submittedName>
        <fullName evidence="2">Uncharacterized protein</fullName>
    </submittedName>
</protein>
<evidence type="ECO:0000313" key="3">
    <source>
        <dbReference type="Proteomes" id="UP001341840"/>
    </source>
</evidence>
<evidence type="ECO:0000313" key="2">
    <source>
        <dbReference type="EMBL" id="MED6120400.1"/>
    </source>
</evidence>
<feature type="region of interest" description="Disordered" evidence="1">
    <location>
        <begin position="1"/>
        <end position="71"/>
    </location>
</feature>
<organism evidence="2 3">
    <name type="scientific">Stylosanthes scabra</name>
    <dbReference type="NCBI Taxonomy" id="79078"/>
    <lineage>
        <taxon>Eukaryota</taxon>
        <taxon>Viridiplantae</taxon>
        <taxon>Streptophyta</taxon>
        <taxon>Embryophyta</taxon>
        <taxon>Tracheophyta</taxon>
        <taxon>Spermatophyta</taxon>
        <taxon>Magnoliopsida</taxon>
        <taxon>eudicotyledons</taxon>
        <taxon>Gunneridae</taxon>
        <taxon>Pentapetalae</taxon>
        <taxon>rosids</taxon>
        <taxon>fabids</taxon>
        <taxon>Fabales</taxon>
        <taxon>Fabaceae</taxon>
        <taxon>Papilionoideae</taxon>
        <taxon>50 kb inversion clade</taxon>
        <taxon>dalbergioids sensu lato</taxon>
        <taxon>Dalbergieae</taxon>
        <taxon>Pterocarpus clade</taxon>
        <taxon>Stylosanthes</taxon>
    </lineage>
</organism>
<comment type="caution">
    <text evidence="2">The sequence shown here is derived from an EMBL/GenBank/DDBJ whole genome shotgun (WGS) entry which is preliminary data.</text>
</comment>
<dbReference type="Proteomes" id="UP001341840">
    <property type="component" value="Unassembled WGS sequence"/>
</dbReference>